<reference evidence="2" key="3">
    <citation type="journal article" date="2000" name="Genome Res.">
        <title>RIKEN integrated sequence analysis (RISA) system--384-format sequencing pipeline with 384 multicapillary sequencer.</title>
        <authorList>
            <person name="Shibata K."/>
            <person name="Itoh M."/>
            <person name="Aizawa K."/>
            <person name="Nagaoka S."/>
            <person name="Sasaki N."/>
            <person name="Carninci P."/>
            <person name="Konno H."/>
            <person name="Akiyama J."/>
            <person name="Nishi K."/>
            <person name="Kitsunai T."/>
            <person name="Tashiro H."/>
            <person name="Itoh M."/>
            <person name="Sumi N."/>
            <person name="Ishii Y."/>
            <person name="Nakamura S."/>
            <person name="Hazama M."/>
            <person name="Nishine T."/>
            <person name="Harada A."/>
            <person name="Yamamoto R."/>
            <person name="Matsumoto H."/>
            <person name="Sakaguchi S."/>
            <person name="Ikegami T."/>
            <person name="Kashiwagi K."/>
            <person name="Fujiwake S."/>
            <person name="Inoue K."/>
            <person name="Togawa Y."/>
            <person name="Izawa M."/>
            <person name="Ohara E."/>
            <person name="Watahiki M."/>
            <person name="Yoneda Y."/>
            <person name="Ishikawa T."/>
            <person name="Ozawa K."/>
            <person name="Tanaka T."/>
            <person name="Matsuura S."/>
            <person name="Kawai J."/>
            <person name="Okazaki Y."/>
            <person name="Muramatsu M."/>
            <person name="Inoue Y."/>
            <person name="Kira A."/>
            <person name="Hayashizaki Y."/>
        </authorList>
    </citation>
    <scope>NUCLEOTIDE SEQUENCE</scope>
    <source>
        <strain evidence="2">C57BL/6J</strain>
        <tissue evidence="2">Retina</tissue>
    </source>
</reference>
<protein>
    <submittedName>
        <fullName evidence="2">Uncharacterized protein</fullName>
    </submittedName>
</protein>
<sequence length="139" mass="14875">GTACRTRICGSAPLRALGVPRRPRIGSRGLLDLPGRATPGAPQLVAYRVPGSGAPRHRTDHDRGTLGLGRAARDGRAQRACSRLSRRHPEIGPRGRKSLAAQGGVKGTPARARLLLPPQPREERVAAESRRVRAPAREI</sequence>
<dbReference type="AGR" id="MGI:3641988"/>
<evidence type="ECO:0000256" key="1">
    <source>
        <dbReference type="SAM" id="MobiDB-lite"/>
    </source>
</evidence>
<accession>Q8C8Z0</accession>
<feature type="compositionally biased region" description="Basic and acidic residues" evidence="1">
    <location>
        <begin position="120"/>
        <end position="139"/>
    </location>
</feature>
<dbReference type="MGI" id="MGI:3641988">
    <property type="gene designation" value="Gm9997"/>
</dbReference>
<reference evidence="2" key="4">
    <citation type="journal article" date="2001" name="Nature">
        <title>Functional annotation of a full-length mouse cDNA collection.</title>
        <authorList>
            <consortium name="The RIKEN Genome Exploration Research Group Phase II Team and the FANTOM Consortium"/>
        </authorList>
    </citation>
    <scope>NUCLEOTIDE SEQUENCE</scope>
    <source>
        <strain evidence="2">C57BL/6J</strain>
        <tissue evidence="2">Retina</tissue>
    </source>
</reference>
<dbReference type="AlphaFoldDB" id="Q8C8Z0"/>
<gene>
    <name evidence="3" type="primary">Gm9997</name>
</gene>
<proteinExistence type="evidence at transcript level"/>
<reference evidence="2" key="1">
    <citation type="journal article" date="1999" name="Methods Enzymol.">
        <title>High-efficiency full-length cDNA cloning.</title>
        <authorList>
            <person name="Carninci P."/>
            <person name="Hayashizaki Y."/>
        </authorList>
    </citation>
    <scope>NUCLEOTIDE SEQUENCE</scope>
    <source>
        <strain evidence="2">C57BL/6J</strain>
        <tissue evidence="2">Retina</tissue>
    </source>
</reference>
<feature type="region of interest" description="Disordered" evidence="1">
    <location>
        <begin position="48"/>
        <end position="139"/>
    </location>
</feature>
<feature type="non-terminal residue" evidence="2">
    <location>
        <position position="1"/>
    </location>
</feature>
<reference evidence="2" key="2">
    <citation type="journal article" date="2000" name="Genome Res.">
        <title>Normalization and subtraction of cap-trapper-selected cDNAs to prepare full-length cDNA libraries for rapid discovery of new genes.</title>
        <authorList>
            <person name="Carninci P."/>
            <person name="Shibata Y."/>
            <person name="Hayatsu N."/>
            <person name="Sugahara Y."/>
            <person name="Shibata K."/>
            <person name="Itoh M."/>
            <person name="Konno H."/>
            <person name="Okazaki Y."/>
            <person name="Muramatsu M."/>
            <person name="Hayashizaki Y."/>
        </authorList>
    </citation>
    <scope>NUCLEOTIDE SEQUENCE</scope>
    <source>
        <strain evidence="2">C57BL/6J</strain>
        <tissue evidence="2">Retina</tissue>
    </source>
</reference>
<reference evidence="2" key="7">
    <citation type="journal article" date="2005" name="Science">
        <title>The Transcriptional Landscape of the Mammalian Genome.</title>
        <authorList>
            <consortium name="The FANTOM Consortium"/>
            <consortium name="Riken Genome Exploration Research Group and Genome Science Group (Genome Network Project Core Group)"/>
        </authorList>
    </citation>
    <scope>NUCLEOTIDE SEQUENCE</scope>
    <source>
        <strain evidence="2">C57BL/6J</strain>
        <tissue evidence="2">Retina</tissue>
    </source>
</reference>
<reference evidence="2" key="6">
    <citation type="journal article" date="2002" name="Nature">
        <title>Analysis of the mouse transcriptome based on functional annotation of 60,770 full-length cDNAs.</title>
        <authorList>
            <consortium name="The FANTOM Consortium and the RIKEN Genome Exploration Research Group Phase I and II Team"/>
        </authorList>
    </citation>
    <scope>NUCLEOTIDE SEQUENCE</scope>
    <source>
        <strain evidence="2">C57BL/6J</strain>
        <tissue evidence="2">Retina</tissue>
    </source>
</reference>
<evidence type="ECO:0000313" key="2">
    <source>
        <dbReference type="EMBL" id="BAC31817.1"/>
    </source>
</evidence>
<organism evidence="2">
    <name type="scientific">Mus musculus</name>
    <name type="common">Mouse</name>
    <dbReference type="NCBI Taxonomy" id="10090"/>
    <lineage>
        <taxon>Eukaryota</taxon>
        <taxon>Metazoa</taxon>
        <taxon>Chordata</taxon>
        <taxon>Craniata</taxon>
        <taxon>Vertebrata</taxon>
        <taxon>Euteleostomi</taxon>
        <taxon>Mammalia</taxon>
        <taxon>Eutheria</taxon>
        <taxon>Euarchontoglires</taxon>
        <taxon>Glires</taxon>
        <taxon>Rodentia</taxon>
        <taxon>Myomorpha</taxon>
        <taxon>Muroidea</taxon>
        <taxon>Muridae</taxon>
        <taxon>Murinae</taxon>
        <taxon>Mus</taxon>
        <taxon>Mus</taxon>
    </lineage>
</organism>
<reference evidence="2" key="5">
    <citation type="submission" date="2001-07" db="EMBL/GenBank/DDBJ databases">
        <authorList>
            <person name="Adachi J."/>
            <person name="Aizawa K."/>
            <person name="Akimura T."/>
            <person name="Arakawa T."/>
            <person name="Bono H."/>
            <person name="Carninci P."/>
            <person name="Fukuda S."/>
            <person name="Furuno M."/>
            <person name="Hanagaki T."/>
            <person name="Hara A."/>
            <person name="Hashizume W."/>
            <person name="Hayashida K."/>
            <person name="Hayatsu N."/>
            <person name="Hiramoto K."/>
            <person name="Hiraoka T."/>
            <person name="Hirozane T."/>
            <person name="Hori F."/>
            <person name="Imotani K."/>
            <person name="Ishii Y."/>
            <person name="Itoh M."/>
            <person name="Kagawa I."/>
            <person name="Kasukawa T."/>
            <person name="Katoh H."/>
            <person name="Kawai J."/>
            <person name="Kojima Y."/>
            <person name="Kondo S."/>
            <person name="Konno H."/>
            <person name="Kouda M."/>
            <person name="Koya S."/>
            <person name="Kurihara C."/>
            <person name="Matsuyama T."/>
            <person name="Miyazaki A."/>
            <person name="Murata M."/>
            <person name="Nakamura M."/>
            <person name="Nishi K."/>
            <person name="Nomura K."/>
            <person name="Numazaki R."/>
            <person name="Ohno M."/>
            <person name="Ohsato N."/>
            <person name="Okazaki Y."/>
            <person name="Saito R."/>
            <person name="Saitoh H."/>
            <person name="Sakai C."/>
            <person name="Sakai K."/>
            <person name="Sakazume N."/>
            <person name="Sano H."/>
            <person name="Sasaki D."/>
            <person name="Shibata K."/>
            <person name="Shinagawa A."/>
            <person name="Shiraki T."/>
            <person name="Sogabe Y."/>
            <person name="Tagami M."/>
            <person name="Tagawa A."/>
            <person name="Takahashi F."/>
            <person name="Takaku-Akahira S."/>
            <person name="Takeda Y."/>
            <person name="Tanaka T."/>
            <person name="Tomaru A."/>
            <person name="Toya T."/>
            <person name="Yasunishi A."/>
            <person name="Muramatsu M."/>
            <person name="Hayashizaki Y."/>
        </authorList>
    </citation>
    <scope>NUCLEOTIDE SEQUENCE</scope>
    <source>
        <strain evidence="2">C57BL/6J</strain>
        <tissue evidence="2">Retina</tissue>
    </source>
</reference>
<name>Q8C8Z0_MOUSE</name>
<reference evidence="2" key="8">
    <citation type="journal article" date="2005" name="Science">
        <title>Antisense Transcription in the Mammalian Transcriptome.</title>
        <authorList>
            <consortium name="RIKEN Genome Exploration Research Group and Genome Science Group (Genome Network Project Core Group) and the FANTOM Consortium"/>
        </authorList>
    </citation>
    <scope>NUCLEOTIDE SEQUENCE</scope>
    <source>
        <strain evidence="2">C57BL/6J</strain>
        <tissue evidence="2">Retina</tissue>
    </source>
</reference>
<dbReference type="EMBL" id="AK044210">
    <property type="protein sequence ID" value="BAC31817.1"/>
    <property type="molecule type" value="mRNA"/>
</dbReference>
<evidence type="ECO:0000313" key="3">
    <source>
        <dbReference type="MGI" id="MGI:3641988"/>
    </source>
</evidence>